<dbReference type="InterPro" id="IPR004843">
    <property type="entry name" value="Calcineurin-like_PHP"/>
</dbReference>
<dbReference type="CDD" id="cd00845">
    <property type="entry name" value="MPP_UshA_N_like"/>
    <property type="match status" value="1"/>
</dbReference>
<proteinExistence type="inferred from homology"/>
<organism evidence="5 6">
    <name type="scientific">Candidatus Ozemobacter sibiricus</name>
    <dbReference type="NCBI Taxonomy" id="2268124"/>
    <lineage>
        <taxon>Bacteria</taxon>
        <taxon>Candidatus Ozemobacteria</taxon>
        <taxon>Candidatus Ozemobacterales</taxon>
        <taxon>Candidatus Ozemobacteraceae</taxon>
        <taxon>Candidatus Ozemobacter</taxon>
    </lineage>
</organism>
<dbReference type="SUPFAM" id="SSF55816">
    <property type="entry name" value="5'-nucleotidase (syn. UDP-sugar hydrolase), C-terminal domain"/>
    <property type="match status" value="1"/>
</dbReference>
<feature type="domain" description="5'-Nucleotidase C-terminal" evidence="4">
    <location>
        <begin position="336"/>
        <end position="454"/>
    </location>
</feature>
<dbReference type="SUPFAM" id="SSF56300">
    <property type="entry name" value="Metallo-dependent phosphatases"/>
    <property type="match status" value="1"/>
</dbReference>
<comment type="similarity">
    <text evidence="2">Belongs to the 5'-nucleotidase family.</text>
</comment>
<comment type="caution">
    <text evidence="5">The sequence shown here is derived from an EMBL/GenBank/DDBJ whole genome shotgun (WGS) entry which is preliminary data.</text>
</comment>
<evidence type="ECO:0000313" key="6">
    <source>
        <dbReference type="Proteomes" id="UP000252355"/>
    </source>
</evidence>
<dbReference type="PANTHER" id="PTHR11575">
    <property type="entry name" value="5'-NUCLEOTIDASE-RELATED"/>
    <property type="match status" value="1"/>
</dbReference>
<reference evidence="5 6" key="1">
    <citation type="submission" date="2018-05" db="EMBL/GenBank/DDBJ databases">
        <title>A metagenomic window into the 2 km-deep terrestrial subsurface aquifer revealed taxonomically and functionally diverse microbial community comprising novel uncultured bacterial lineages.</title>
        <authorList>
            <person name="Kadnikov V.V."/>
            <person name="Mardanov A.V."/>
            <person name="Beletsky A.V."/>
            <person name="Banks D."/>
            <person name="Pimenov N.V."/>
            <person name="Frank Y.A."/>
            <person name="Karnachuk O.V."/>
            <person name="Ravin N.V."/>
        </authorList>
    </citation>
    <scope>NUCLEOTIDE SEQUENCE [LARGE SCALE GENOMIC DNA]</scope>
    <source>
        <strain evidence="5">BY5</strain>
    </source>
</reference>
<dbReference type="Pfam" id="PF00149">
    <property type="entry name" value="Metallophos"/>
    <property type="match status" value="1"/>
</dbReference>
<sequence length="487" mass="51654">MQVGVAAMMLLAIWAGKAWPQEAGASRPLTLFHTNDWHGTIAPTPALWMGVADPPLVGGPGLLATLLRQRKFATLAGGGRYLLVDAGDRFQGAPVVNLSRGRLMTELYNLLGYTLVALGNHDFDYDLAGLRAAQQGARFPLLCTNLRLATASASLWRASAIAPIGGWRVGFVAAMTEDLPRITFPRNIDGVRLEPVIPALRREVARLREKGCDLVVLLSHCGHPYDLLLAVAVPGLDVILGGHSQDQLDQPRQINGVWIVQTRGYGSHLGEMTIYSGPGGKGIGRLEYRSHLLEAGRLRSDPAVDELFASATAALRSVTERSAGTLPEPLLRNANGRPSFAAVIARAVARQSGVPIGVFHCGGVRSDLPAGPLTIGQVLTALPFDHVVVTGELSGADLAAAFHRGTSLGSLAWAGLEQDPTGQIRLESGAALEPSQRYRVAFNDFLAQGGDGFVEFTRATGARDPSGLVREAFLAYLAAGLPAPPHP</sequence>
<evidence type="ECO:0000256" key="1">
    <source>
        <dbReference type="ARBA" id="ARBA00022729"/>
    </source>
</evidence>
<dbReference type="Proteomes" id="UP000252355">
    <property type="component" value="Unassembled WGS sequence"/>
</dbReference>
<evidence type="ECO:0000313" key="5">
    <source>
        <dbReference type="EMBL" id="RCK77873.1"/>
    </source>
</evidence>
<evidence type="ECO:0000259" key="4">
    <source>
        <dbReference type="Pfam" id="PF02872"/>
    </source>
</evidence>
<dbReference type="InterPro" id="IPR006179">
    <property type="entry name" value="5_nucleotidase/apyrase"/>
</dbReference>
<evidence type="ECO:0000259" key="3">
    <source>
        <dbReference type="Pfam" id="PF00149"/>
    </source>
</evidence>
<dbReference type="InterPro" id="IPR036907">
    <property type="entry name" value="5'-Nucleotdase_C_sf"/>
</dbReference>
<name>A0A367ZID4_9BACT</name>
<dbReference type="GO" id="GO:0016787">
    <property type="term" value="F:hydrolase activity"/>
    <property type="evidence" value="ECO:0007669"/>
    <property type="project" value="UniProtKB-KW"/>
</dbReference>
<evidence type="ECO:0000256" key="2">
    <source>
        <dbReference type="RuleBase" id="RU362119"/>
    </source>
</evidence>
<dbReference type="InterPro" id="IPR029052">
    <property type="entry name" value="Metallo-depent_PP-like"/>
</dbReference>
<dbReference type="GO" id="GO:0030288">
    <property type="term" value="C:outer membrane-bounded periplasmic space"/>
    <property type="evidence" value="ECO:0007669"/>
    <property type="project" value="TreeGrafter"/>
</dbReference>
<keyword evidence="2" id="KW-0547">Nucleotide-binding</keyword>
<keyword evidence="2" id="KW-0378">Hydrolase</keyword>
<dbReference type="AlphaFoldDB" id="A0A367ZID4"/>
<dbReference type="Pfam" id="PF02872">
    <property type="entry name" value="5_nucleotid_C"/>
    <property type="match status" value="1"/>
</dbReference>
<keyword evidence="1" id="KW-0732">Signal</keyword>
<dbReference type="Gene3D" id="3.60.21.10">
    <property type="match status" value="1"/>
</dbReference>
<dbReference type="GO" id="GO:0000166">
    <property type="term" value="F:nucleotide binding"/>
    <property type="evidence" value="ECO:0007669"/>
    <property type="project" value="UniProtKB-KW"/>
</dbReference>
<dbReference type="GO" id="GO:0009166">
    <property type="term" value="P:nucleotide catabolic process"/>
    <property type="evidence" value="ECO:0007669"/>
    <property type="project" value="InterPro"/>
</dbReference>
<accession>A0A367ZID4</accession>
<dbReference type="InterPro" id="IPR008334">
    <property type="entry name" value="5'-Nucleotdase_C"/>
</dbReference>
<protein>
    <submittedName>
        <fullName evidence="5">5'-nucleotidase</fullName>
    </submittedName>
</protein>
<dbReference type="Gene3D" id="3.90.780.10">
    <property type="entry name" value="5'-Nucleotidase, C-terminal domain"/>
    <property type="match status" value="1"/>
</dbReference>
<dbReference type="EMBL" id="QOQW01000031">
    <property type="protein sequence ID" value="RCK77873.1"/>
    <property type="molecule type" value="Genomic_DNA"/>
</dbReference>
<gene>
    <name evidence="5" type="ORF">OZSIB_2032</name>
</gene>
<dbReference type="PANTHER" id="PTHR11575:SF24">
    <property type="entry name" value="5'-NUCLEOTIDASE"/>
    <property type="match status" value="1"/>
</dbReference>
<dbReference type="PRINTS" id="PR01607">
    <property type="entry name" value="APYRASEFAMLY"/>
</dbReference>
<feature type="domain" description="Calcineurin-like phosphoesterase" evidence="3">
    <location>
        <begin position="30"/>
        <end position="244"/>
    </location>
</feature>